<dbReference type="Proteomes" id="UP000676336">
    <property type="component" value="Unassembled WGS sequence"/>
</dbReference>
<sequence>SNSTKLTSEFESDCDDKTTLADVKKSLEKKAEAIIVDDNAPLQQ</sequence>
<accession>A0A8S3BQ49</accession>
<evidence type="ECO:0000313" key="1">
    <source>
        <dbReference type="EMBL" id="CAF4847189.1"/>
    </source>
</evidence>
<gene>
    <name evidence="1" type="ORF">SMN809_LOCUS49221</name>
</gene>
<name>A0A8S3BQ49_9BILA</name>
<protein>
    <submittedName>
        <fullName evidence="1">Uncharacterized protein</fullName>
    </submittedName>
</protein>
<proteinExistence type="predicted"/>
<evidence type="ECO:0000313" key="2">
    <source>
        <dbReference type="Proteomes" id="UP000676336"/>
    </source>
</evidence>
<dbReference type="EMBL" id="CAJOBI010159999">
    <property type="protein sequence ID" value="CAF4847189.1"/>
    <property type="molecule type" value="Genomic_DNA"/>
</dbReference>
<feature type="non-terminal residue" evidence="1">
    <location>
        <position position="1"/>
    </location>
</feature>
<comment type="caution">
    <text evidence="1">The sequence shown here is derived from an EMBL/GenBank/DDBJ whole genome shotgun (WGS) entry which is preliminary data.</text>
</comment>
<organism evidence="1 2">
    <name type="scientific">Rotaria magnacalcarata</name>
    <dbReference type="NCBI Taxonomy" id="392030"/>
    <lineage>
        <taxon>Eukaryota</taxon>
        <taxon>Metazoa</taxon>
        <taxon>Spiralia</taxon>
        <taxon>Gnathifera</taxon>
        <taxon>Rotifera</taxon>
        <taxon>Eurotatoria</taxon>
        <taxon>Bdelloidea</taxon>
        <taxon>Philodinida</taxon>
        <taxon>Philodinidae</taxon>
        <taxon>Rotaria</taxon>
    </lineage>
</organism>
<dbReference type="AlphaFoldDB" id="A0A8S3BQ49"/>
<reference evidence="1" key="1">
    <citation type="submission" date="2021-02" db="EMBL/GenBank/DDBJ databases">
        <authorList>
            <person name="Nowell W R."/>
        </authorList>
    </citation>
    <scope>NUCLEOTIDE SEQUENCE</scope>
</reference>